<organism evidence="3 4">
    <name type="scientific">Aerophototrophica crusticola</name>
    <dbReference type="NCBI Taxonomy" id="1709002"/>
    <lineage>
        <taxon>Bacteria</taxon>
        <taxon>Pseudomonadati</taxon>
        <taxon>Pseudomonadota</taxon>
        <taxon>Alphaproteobacteria</taxon>
        <taxon>Rhodospirillales</taxon>
        <taxon>Rhodospirillaceae</taxon>
        <taxon>Aerophototrophica</taxon>
    </lineage>
</organism>
<feature type="region of interest" description="Disordered" evidence="1">
    <location>
        <begin position="170"/>
        <end position="303"/>
    </location>
</feature>
<dbReference type="Proteomes" id="UP000501891">
    <property type="component" value="Chromosome"/>
</dbReference>
<keyword evidence="4" id="KW-1185">Reference proteome</keyword>
<evidence type="ECO:0000313" key="3">
    <source>
        <dbReference type="EMBL" id="QJE72514.1"/>
    </source>
</evidence>
<dbReference type="AlphaFoldDB" id="A0A858R548"/>
<accession>A0A858R548</accession>
<keyword evidence="2" id="KW-0732">Signal</keyword>
<feature type="compositionally biased region" description="Gly residues" evidence="1">
    <location>
        <begin position="265"/>
        <end position="287"/>
    </location>
</feature>
<feature type="compositionally biased region" description="Low complexity" evidence="1">
    <location>
        <begin position="217"/>
        <end position="246"/>
    </location>
</feature>
<reference evidence="3" key="1">
    <citation type="submission" date="2020-04" db="EMBL/GenBank/DDBJ databases">
        <title>A desert anoxygenic phototrophic bacterium fixes CO2 using RubisCO under aerobic conditions.</title>
        <authorList>
            <person name="Tang K."/>
        </authorList>
    </citation>
    <scope>NUCLEOTIDE SEQUENCE [LARGE SCALE GENOMIC DNA]</scope>
    <source>
        <strain evidence="3">MIMtkB3</strain>
    </source>
</reference>
<proteinExistence type="predicted"/>
<feature type="chain" id="PRO_5032366905" evidence="2">
    <location>
        <begin position="26"/>
        <end position="355"/>
    </location>
</feature>
<gene>
    <name evidence="3" type="ORF">HHL28_04865</name>
</gene>
<feature type="compositionally biased region" description="Low complexity" evidence="1">
    <location>
        <begin position="330"/>
        <end position="349"/>
    </location>
</feature>
<dbReference type="EMBL" id="CP051775">
    <property type="protein sequence ID" value="QJE72514.1"/>
    <property type="molecule type" value="Genomic_DNA"/>
</dbReference>
<evidence type="ECO:0000256" key="1">
    <source>
        <dbReference type="SAM" id="MobiDB-lite"/>
    </source>
</evidence>
<protein>
    <submittedName>
        <fullName evidence="3">DUF3108 domain-containing protein</fullName>
    </submittedName>
</protein>
<name>A0A858R548_9PROT</name>
<sequence>MALPRTRMLFPLLTAGLLAAAPARAELGPKPGDWSLGYAVYVGGVHVLDATAHVGLGSSDYRIGLAAATEGFLGRVASWKADVASHGVLEPGAAGPLRPNLFRSHGAWQDKPRNTVVEYTADGLPKVTVADPRRRRTGNPCRRTSAPTRWTPCPPWSWCCRRWHRGRAARPRCPSMTAASAMTCPSRPRGRRTSPSRTCPSSPVRRRPAGSTSSPWPAAGRRTAPAATGMRKGAAATPATSPSGSPRPRPTARRCPCAWKAIPPGQGGGPPVQAGAGGRGKTGGGQVGRISGQRPRNPTARRDLRIRKFGFAGVGLRVCDANPTYEAANLSNASGNSSNRSMMMSVPSSDRGMRG</sequence>
<evidence type="ECO:0000313" key="4">
    <source>
        <dbReference type="Proteomes" id="UP000501891"/>
    </source>
</evidence>
<dbReference type="KEGG" id="acru:HHL28_04865"/>
<evidence type="ECO:0000256" key="2">
    <source>
        <dbReference type="SAM" id="SignalP"/>
    </source>
</evidence>
<feature type="region of interest" description="Disordered" evidence="1">
    <location>
        <begin position="330"/>
        <end position="355"/>
    </location>
</feature>
<feature type="signal peptide" evidence="2">
    <location>
        <begin position="1"/>
        <end position="25"/>
    </location>
</feature>